<evidence type="ECO:0000256" key="1">
    <source>
        <dbReference type="ARBA" id="ARBA00010879"/>
    </source>
</evidence>
<dbReference type="InterPro" id="IPR010661">
    <property type="entry name" value="RVT_thumb"/>
</dbReference>
<dbReference type="PROSITE" id="PS50879">
    <property type="entry name" value="RNASE_H_1"/>
    <property type="match status" value="1"/>
</dbReference>
<keyword evidence="6" id="KW-0255">Endonuclease</keyword>
<dbReference type="PROSITE" id="PS50878">
    <property type="entry name" value="RT_POL"/>
    <property type="match status" value="1"/>
</dbReference>
<evidence type="ECO:0000313" key="15">
    <source>
        <dbReference type="Ensembl" id="ENSOSUP00000008490.1"/>
    </source>
</evidence>
<dbReference type="Pfam" id="PF00665">
    <property type="entry name" value="rve"/>
    <property type="match status" value="1"/>
</dbReference>
<dbReference type="Gene3D" id="3.30.70.270">
    <property type="match status" value="1"/>
</dbReference>
<dbReference type="SUPFAM" id="SSF46919">
    <property type="entry name" value="N-terminal Zn binding domain of HIV integrase"/>
    <property type="match status" value="1"/>
</dbReference>
<feature type="domain" description="Reverse transcriptase" evidence="12">
    <location>
        <begin position="1"/>
        <end position="49"/>
    </location>
</feature>
<dbReference type="PANTHER" id="PTHR41694">
    <property type="entry name" value="ENDOGENOUS RETROVIRUS GROUP K MEMBER POL PROTEIN"/>
    <property type="match status" value="1"/>
</dbReference>
<evidence type="ECO:0000256" key="4">
    <source>
        <dbReference type="ARBA" id="ARBA00022722"/>
    </source>
</evidence>
<protein>
    <recommendedName>
        <fullName evidence="17">RNA-directed DNA polymerase</fullName>
    </recommendedName>
</protein>
<sequence length="518" mass="57724">MDDLLLCQKTPISEELIQELIEALNIMGLVVAPEKVQRTEPWKYLGMTLTESTVRPQKLSIVQKVETLNDLQKLVGDIQWIRSICGITNTDLQPLFKLLQGNCNPQEPRSLTASAKHALDNISLKLSVNSAARIDPVQALQLFVYNTESEVSAFLGQWCEQQSNPLRIIEWLFLSVRGHRTITSRVDAIASIIRKGVQRAISIAGKEPDRVVVPYALDLIQAMCESSMSFSLAVMNKSYQIDNHYPKHPLFKTALTMTAVPVISRQPLQALTVFTDASSKTKTAGFVWKENGIWQSERFVCDTSVQILELKAVIAVLNRWNIQDLNIVTDSLYVAGVVQRIERALLGHVNNPTLFQAFVDLRNTVNHRTHRVFIMHIKSHTRLPGGLVEGNARADQLVAALADTDNIVQEAYKSHAFFHQSATALRKQFNIPKTQARAIVAACPDCATLTPLQDGGANPRGLQPREVWQTDITLFPPFGRLRYLHVSVDTCSSFIWASAHASASAVAARQHWTQAIAV</sequence>
<reference evidence="15" key="1">
    <citation type="submission" date="2025-08" db="UniProtKB">
        <authorList>
            <consortium name="Ensembl"/>
        </authorList>
    </citation>
    <scope>IDENTIFICATION</scope>
</reference>
<keyword evidence="9" id="KW-0238">DNA-binding</keyword>
<dbReference type="InterPro" id="IPR043128">
    <property type="entry name" value="Rev_trsase/Diguanyl_cyclase"/>
</dbReference>
<dbReference type="SUPFAM" id="SSF53098">
    <property type="entry name" value="Ribonuclease H-like"/>
    <property type="match status" value="2"/>
</dbReference>
<organism evidence="15 16">
    <name type="scientific">Otus sunia</name>
    <name type="common">Oriental scops-owl</name>
    <dbReference type="NCBI Taxonomy" id="257818"/>
    <lineage>
        <taxon>Eukaryota</taxon>
        <taxon>Metazoa</taxon>
        <taxon>Chordata</taxon>
        <taxon>Craniata</taxon>
        <taxon>Vertebrata</taxon>
        <taxon>Euteleostomi</taxon>
        <taxon>Archelosauria</taxon>
        <taxon>Archosauria</taxon>
        <taxon>Dinosauria</taxon>
        <taxon>Saurischia</taxon>
        <taxon>Theropoda</taxon>
        <taxon>Coelurosauria</taxon>
        <taxon>Aves</taxon>
        <taxon>Neognathae</taxon>
        <taxon>Neoaves</taxon>
        <taxon>Telluraves</taxon>
        <taxon>Strigiformes</taxon>
        <taxon>Strigidae</taxon>
        <taxon>Otus</taxon>
    </lineage>
</organism>
<evidence type="ECO:0000313" key="16">
    <source>
        <dbReference type="Proteomes" id="UP000694552"/>
    </source>
</evidence>
<proteinExistence type="inferred from homology"/>
<accession>A0A8C8AM76</accession>
<evidence type="ECO:0000256" key="9">
    <source>
        <dbReference type="ARBA" id="ARBA00023125"/>
    </source>
</evidence>
<dbReference type="GO" id="GO:0035613">
    <property type="term" value="F:RNA stem-loop binding"/>
    <property type="evidence" value="ECO:0007669"/>
    <property type="project" value="TreeGrafter"/>
</dbReference>
<dbReference type="GO" id="GO:0008270">
    <property type="term" value="F:zinc ion binding"/>
    <property type="evidence" value="ECO:0007669"/>
    <property type="project" value="UniProtKB-KW"/>
</dbReference>
<keyword evidence="4" id="KW-0540">Nuclease</keyword>
<feature type="domain" description="Integrase catalytic" evidence="14">
    <location>
        <begin position="460"/>
        <end position="518"/>
    </location>
</feature>
<evidence type="ECO:0000256" key="8">
    <source>
        <dbReference type="ARBA" id="ARBA00022918"/>
    </source>
</evidence>
<dbReference type="PANTHER" id="PTHR41694:SF3">
    <property type="entry name" value="RNA-DIRECTED DNA POLYMERASE-RELATED"/>
    <property type="match status" value="1"/>
</dbReference>
<dbReference type="InterPro" id="IPR000477">
    <property type="entry name" value="RT_dom"/>
</dbReference>
<evidence type="ECO:0000256" key="3">
    <source>
        <dbReference type="ARBA" id="ARBA00022695"/>
    </source>
</evidence>
<dbReference type="InterPro" id="IPR017856">
    <property type="entry name" value="Integrase-like_N"/>
</dbReference>
<evidence type="ECO:0000256" key="10">
    <source>
        <dbReference type="PROSITE-ProRule" id="PRU00450"/>
    </source>
</evidence>
<dbReference type="SUPFAM" id="SSF56672">
    <property type="entry name" value="DNA/RNA polymerases"/>
    <property type="match status" value="1"/>
</dbReference>
<dbReference type="Proteomes" id="UP000694552">
    <property type="component" value="Unplaced"/>
</dbReference>
<dbReference type="Ensembl" id="ENSOSUT00000008797.1">
    <property type="protein sequence ID" value="ENSOSUP00000008490.1"/>
    <property type="gene ID" value="ENSOSUG00000006250.1"/>
</dbReference>
<dbReference type="Pfam" id="PF00075">
    <property type="entry name" value="RNase_H"/>
    <property type="match status" value="1"/>
</dbReference>
<keyword evidence="10" id="KW-0862">Zinc</keyword>
<feature type="domain" description="RNase H type-1" evidence="13">
    <location>
        <begin position="267"/>
        <end position="403"/>
    </location>
</feature>
<dbReference type="InterPro" id="IPR043502">
    <property type="entry name" value="DNA/RNA_pol_sf"/>
</dbReference>
<evidence type="ECO:0000259" key="11">
    <source>
        <dbReference type="PROSITE" id="PS50876"/>
    </source>
</evidence>
<comment type="similarity">
    <text evidence="1">Belongs to the beta type-B retroviral polymerase family. HERV class-II K(HML-2) pol subfamily.</text>
</comment>
<evidence type="ECO:0000256" key="2">
    <source>
        <dbReference type="ARBA" id="ARBA00022679"/>
    </source>
</evidence>
<evidence type="ECO:0008006" key="17">
    <source>
        <dbReference type="Google" id="ProtNLM"/>
    </source>
</evidence>
<dbReference type="Gene3D" id="3.30.420.10">
    <property type="entry name" value="Ribonuclease H-like superfamily/Ribonuclease H"/>
    <property type="match status" value="2"/>
</dbReference>
<evidence type="ECO:0000256" key="5">
    <source>
        <dbReference type="ARBA" id="ARBA00022723"/>
    </source>
</evidence>
<reference evidence="15" key="2">
    <citation type="submission" date="2025-09" db="UniProtKB">
        <authorList>
            <consortium name="Ensembl"/>
        </authorList>
    </citation>
    <scope>IDENTIFICATION</scope>
</reference>
<evidence type="ECO:0000256" key="6">
    <source>
        <dbReference type="ARBA" id="ARBA00022759"/>
    </source>
</evidence>
<dbReference type="GO" id="GO:0003677">
    <property type="term" value="F:DNA binding"/>
    <property type="evidence" value="ECO:0007669"/>
    <property type="project" value="UniProtKB-KW"/>
</dbReference>
<dbReference type="InterPro" id="IPR012337">
    <property type="entry name" value="RNaseH-like_sf"/>
</dbReference>
<dbReference type="InterPro" id="IPR036397">
    <property type="entry name" value="RNaseH_sf"/>
</dbReference>
<evidence type="ECO:0000259" key="14">
    <source>
        <dbReference type="PROSITE" id="PS50994"/>
    </source>
</evidence>
<evidence type="ECO:0000256" key="7">
    <source>
        <dbReference type="ARBA" id="ARBA00022801"/>
    </source>
</evidence>
<name>A0A8C8AM76_9STRI</name>
<keyword evidence="2" id="KW-0808">Transferase</keyword>
<keyword evidence="8" id="KW-0695">RNA-directed DNA polymerase</keyword>
<evidence type="ECO:0000259" key="13">
    <source>
        <dbReference type="PROSITE" id="PS50879"/>
    </source>
</evidence>
<keyword evidence="16" id="KW-1185">Reference proteome</keyword>
<dbReference type="GO" id="GO:0003964">
    <property type="term" value="F:RNA-directed DNA polymerase activity"/>
    <property type="evidence" value="ECO:0007669"/>
    <property type="project" value="UniProtKB-KW"/>
</dbReference>
<keyword evidence="5" id="KW-0479">Metal-binding</keyword>
<dbReference type="InterPro" id="IPR002156">
    <property type="entry name" value="RNaseH_domain"/>
</dbReference>
<dbReference type="InterPro" id="IPR001584">
    <property type="entry name" value="Integrase_cat-core"/>
</dbReference>
<dbReference type="Gene3D" id="1.10.10.200">
    <property type="match status" value="1"/>
</dbReference>
<keyword evidence="7" id="KW-0378">Hydrolase</keyword>
<dbReference type="GO" id="GO:0015074">
    <property type="term" value="P:DNA integration"/>
    <property type="evidence" value="ECO:0007669"/>
    <property type="project" value="InterPro"/>
</dbReference>
<keyword evidence="10" id="KW-0863">Zinc-finger</keyword>
<dbReference type="InterPro" id="IPR003308">
    <property type="entry name" value="Integrase_Zn-bd_dom_N"/>
</dbReference>
<dbReference type="AlphaFoldDB" id="A0A8C8AM76"/>
<dbReference type="PROSITE" id="PS50994">
    <property type="entry name" value="INTEGRASE"/>
    <property type="match status" value="1"/>
</dbReference>
<dbReference type="Pfam" id="PF02022">
    <property type="entry name" value="Integrase_Zn"/>
    <property type="match status" value="1"/>
</dbReference>
<evidence type="ECO:0000259" key="12">
    <source>
        <dbReference type="PROSITE" id="PS50878"/>
    </source>
</evidence>
<dbReference type="Pfam" id="PF06817">
    <property type="entry name" value="RVT_thumb"/>
    <property type="match status" value="1"/>
</dbReference>
<keyword evidence="3" id="KW-0548">Nucleotidyltransferase</keyword>
<dbReference type="PROSITE" id="PS50876">
    <property type="entry name" value="ZF_INTEGRASE"/>
    <property type="match status" value="1"/>
</dbReference>
<feature type="domain" description="Integrase-type" evidence="11">
    <location>
        <begin position="406"/>
        <end position="447"/>
    </location>
</feature>
<dbReference type="GO" id="GO:0004523">
    <property type="term" value="F:RNA-DNA hybrid ribonuclease activity"/>
    <property type="evidence" value="ECO:0007669"/>
    <property type="project" value="InterPro"/>
</dbReference>